<evidence type="ECO:0000313" key="3">
    <source>
        <dbReference type="Proteomes" id="UP001388366"/>
    </source>
</evidence>
<dbReference type="PROSITE" id="PS51257">
    <property type="entry name" value="PROKAR_LIPOPROTEIN"/>
    <property type="match status" value="1"/>
</dbReference>
<reference evidence="2 3" key="1">
    <citation type="submission" date="2024-03" db="EMBL/GenBank/DDBJ databases">
        <title>Community enrichment and isolation of bacterial strains for fucoidan degradation.</title>
        <authorList>
            <person name="Sichert A."/>
        </authorList>
    </citation>
    <scope>NUCLEOTIDE SEQUENCE [LARGE SCALE GENOMIC DNA]</scope>
    <source>
        <strain evidence="2 3">AS81</strain>
    </source>
</reference>
<organism evidence="2 3">
    <name type="scientific">Pseudoalteromonas neustonica</name>
    <dbReference type="NCBI Taxonomy" id="1840331"/>
    <lineage>
        <taxon>Bacteria</taxon>
        <taxon>Pseudomonadati</taxon>
        <taxon>Pseudomonadota</taxon>
        <taxon>Gammaproteobacteria</taxon>
        <taxon>Alteromonadales</taxon>
        <taxon>Pseudoalteromonadaceae</taxon>
        <taxon>Pseudoalteromonas</taxon>
    </lineage>
</organism>
<dbReference type="EMBL" id="JBBMQU010000008">
    <property type="protein sequence ID" value="MEM5550391.1"/>
    <property type="molecule type" value="Genomic_DNA"/>
</dbReference>
<proteinExistence type="predicted"/>
<keyword evidence="1" id="KW-0812">Transmembrane</keyword>
<dbReference type="PANTHER" id="PTHR34219">
    <property type="entry name" value="IRON-REGULATED INNER MEMBRANE PROTEIN-RELATED"/>
    <property type="match status" value="1"/>
</dbReference>
<dbReference type="Pfam" id="PF03929">
    <property type="entry name" value="PepSY_TM"/>
    <property type="match status" value="1"/>
</dbReference>
<evidence type="ECO:0000256" key="1">
    <source>
        <dbReference type="SAM" id="Phobius"/>
    </source>
</evidence>
<gene>
    <name evidence="2" type="ORF">WNY63_06580</name>
</gene>
<comment type="caution">
    <text evidence="2">The sequence shown here is derived from an EMBL/GenBank/DDBJ whole genome shotgun (WGS) entry which is preliminary data.</text>
</comment>
<name>A0ABU9U043_9GAMM</name>
<dbReference type="InterPro" id="IPR005625">
    <property type="entry name" value="PepSY-ass_TM"/>
</dbReference>
<dbReference type="RefSeq" id="WP_342883582.1">
    <property type="nucleotide sequence ID" value="NZ_JBBMQU010000008.1"/>
</dbReference>
<accession>A0ABU9U043</accession>
<dbReference type="PANTHER" id="PTHR34219:SF3">
    <property type="entry name" value="BLL7967 PROTEIN"/>
    <property type="match status" value="1"/>
</dbReference>
<keyword evidence="1" id="KW-0472">Membrane</keyword>
<protein>
    <submittedName>
        <fullName evidence="2">PepSY-associated TM helix domain-containing protein</fullName>
    </submittedName>
</protein>
<sequence length="226" mass="25910">MRTKTLSRLTRIHNWLGLITGCGLIMIFLMGSLLFFRAQLMHWQIAWLNSDSTAQPMSYGQLYKEINKKYPSISEHGMYLMEYGEKAKFHAIYMKDADHQSKTILINRFTGNILDSVQHIETLSDFLYFFHIRIVGPIGTETVAILSVFLMVVVLGGIVIRTKDMFKKFYQYRIERAKDLLKDGHILLSLSLTVYLTVFALSGAHLNISNTLIRPGLVASIDNEKK</sequence>
<feature type="transmembrane region" description="Helical" evidence="1">
    <location>
        <begin position="12"/>
        <end position="36"/>
    </location>
</feature>
<feature type="transmembrane region" description="Helical" evidence="1">
    <location>
        <begin position="143"/>
        <end position="160"/>
    </location>
</feature>
<keyword evidence="3" id="KW-1185">Reference proteome</keyword>
<feature type="transmembrane region" description="Helical" evidence="1">
    <location>
        <begin position="186"/>
        <end position="208"/>
    </location>
</feature>
<dbReference type="Proteomes" id="UP001388366">
    <property type="component" value="Unassembled WGS sequence"/>
</dbReference>
<keyword evidence="1" id="KW-1133">Transmembrane helix</keyword>
<evidence type="ECO:0000313" key="2">
    <source>
        <dbReference type="EMBL" id="MEM5550391.1"/>
    </source>
</evidence>